<organism evidence="1 2">
    <name type="scientific">Macrostomum lignano</name>
    <dbReference type="NCBI Taxonomy" id="282301"/>
    <lineage>
        <taxon>Eukaryota</taxon>
        <taxon>Metazoa</taxon>
        <taxon>Spiralia</taxon>
        <taxon>Lophotrochozoa</taxon>
        <taxon>Platyhelminthes</taxon>
        <taxon>Rhabditophora</taxon>
        <taxon>Macrostomorpha</taxon>
        <taxon>Macrostomida</taxon>
        <taxon>Macrostomidae</taxon>
        <taxon>Macrostomum</taxon>
    </lineage>
</organism>
<name>A0A1I8F7V1_9PLAT</name>
<keyword evidence="1" id="KW-1185">Reference proteome</keyword>
<dbReference type="WBParaSite" id="maker-unitig_23856-snap-gene-0.1-mRNA-1">
    <property type="protein sequence ID" value="maker-unitig_23856-snap-gene-0.1-mRNA-1"/>
    <property type="gene ID" value="maker-unitig_23856-snap-gene-0.1"/>
</dbReference>
<sequence>MRAAADSAPEFAKTNNKVAKPKLGQGVGGHHQAMLPCLATSWLPSCRALRPGRDIGLFLRGFGRRCCGRRPSGNLSVGAAAPDVADAHESCIHAGHAGFGAARVATSLLQQPPPCRRSRRSCRFISWRRRWRRPRRSRERRRRGRRWRQRCWWPAFHTPVSAAAVAAAAAAQGDATAGSVLSPTWDSCAPRQELKELFASISAHSASSAALSISGHYLGLSSAHYT</sequence>
<protein>
    <submittedName>
        <fullName evidence="2">Uncharacterized protein</fullName>
    </submittedName>
</protein>
<proteinExistence type="predicted"/>
<accession>A0A1I8F7V1</accession>
<evidence type="ECO:0000313" key="1">
    <source>
        <dbReference type="Proteomes" id="UP000095280"/>
    </source>
</evidence>
<reference evidence="2" key="1">
    <citation type="submission" date="2016-11" db="UniProtKB">
        <authorList>
            <consortium name="WormBaseParasite"/>
        </authorList>
    </citation>
    <scope>IDENTIFICATION</scope>
</reference>
<evidence type="ECO:0000313" key="2">
    <source>
        <dbReference type="WBParaSite" id="maker-unitig_23856-snap-gene-0.1-mRNA-1"/>
    </source>
</evidence>
<dbReference type="Proteomes" id="UP000095280">
    <property type="component" value="Unplaced"/>
</dbReference>
<dbReference type="AlphaFoldDB" id="A0A1I8F7V1"/>